<keyword evidence="9" id="KW-1133">Transmembrane helix</keyword>
<dbReference type="Gene3D" id="3.30.565.10">
    <property type="entry name" value="Histidine kinase-like ATPase, C-terminal domain"/>
    <property type="match status" value="1"/>
</dbReference>
<dbReference type="PROSITE" id="PS01124">
    <property type="entry name" value="HTH_ARAC_FAMILY_2"/>
    <property type="match status" value="1"/>
</dbReference>
<dbReference type="EMBL" id="CP068439">
    <property type="protein sequence ID" value="QQX77212.1"/>
    <property type="molecule type" value="Genomic_DNA"/>
</dbReference>
<dbReference type="CDD" id="cd00075">
    <property type="entry name" value="HATPase"/>
    <property type="match status" value="1"/>
</dbReference>
<dbReference type="SMART" id="SM00388">
    <property type="entry name" value="HisKA"/>
    <property type="match status" value="1"/>
</dbReference>
<dbReference type="SUPFAM" id="SSF55874">
    <property type="entry name" value="ATPase domain of HSP90 chaperone/DNA topoisomerase II/histidine kinase"/>
    <property type="match status" value="1"/>
</dbReference>
<dbReference type="SMART" id="SM00387">
    <property type="entry name" value="HATPase_c"/>
    <property type="match status" value="1"/>
</dbReference>
<dbReference type="Pfam" id="PF00512">
    <property type="entry name" value="HisKA"/>
    <property type="match status" value="1"/>
</dbReference>
<keyword evidence="9" id="KW-0812">Transmembrane</keyword>
<keyword evidence="3 7" id="KW-0597">Phosphoprotein</keyword>
<evidence type="ECO:0000259" key="11">
    <source>
        <dbReference type="PROSITE" id="PS01124"/>
    </source>
</evidence>
<dbReference type="PROSITE" id="PS50110">
    <property type="entry name" value="RESPONSE_REGULATORY"/>
    <property type="match status" value="1"/>
</dbReference>
<evidence type="ECO:0000256" key="10">
    <source>
        <dbReference type="SAM" id="SignalP"/>
    </source>
</evidence>
<dbReference type="Pfam" id="PF00072">
    <property type="entry name" value="Response_reg"/>
    <property type="match status" value="1"/>
</dbReference>
<dbReference type="InterPro" id="IPR018060">
    <property type="entry name" value="HTH_AraC"/>
</dbReference>
<dbReference type="PROSITE" id="PS50005">
    <property type="entry name" value="TPR"/>
    <property type="match status" value="1"/>
</dbReference>
<feature type="domain" description="Response regulatory" evidence="13">
    <location>
        <begin position="732"/>
        <end position="847"/>
    </location>
</feature>
<dbReference type="EC" id="2.7.13.3" evidence="2"/>
<evidence type="ECO:0000313" key="14">
    <source>
        <dbReference type="EMBL" id="QQX77212.1"/>
    </source>
</evidence>
<keyword evidence="8" id="KW-0802">TPR repeat</keyword>
<evidence type="ECO:0000256" key="8">
    <source>
        <dbReference type="PROSITE-ProRule" id="PRU00339"/>
    </source>
</evidence>
<keyword evidence="5" id="KW-0238">DNA-binding</keyword>
<evidence type="ECO:0000259" key="12">
    <source>
        <dbReference type="PROSITE" id="PS50109"/>
    </source>
</evidence>
<sequence>MRALLCLLVLLLATSAFSQNKLREKKPSQRDSIILANYKSKVSQTINANPDSALIYIKQLREFSTQHNYLVSLIEADYLYAHYFRRIQKPDSALIYFKKQIRDSKKIEYLRGMAQGYNGLCRTYYLIGEIENSIEAGNKALKFAKLIEDTGNLIVADTHNALAIAYSRQNKMEASIAHLLVVDSIHKKEPIREDIIAAAYQSLGNVYLELKDYDAAEKYYLKANNEFEKIPGAGAFYFNTTNVFLGHVYYHKGQYKKADELLSKTLLFFEEIKDERTVAEINNYLGLVHLNYGNLEKAENYFQVSFQFQKKKEYNLEAAQAALQLGKLNIQKGKAGTAIEFLEQAIIYNSEIKNGTINQNAHSLLAEAYALQGNYKAAYNNSQISKKITDSIQQAQSAERIKELEGIYQTKTRDREIALLTTQNELTKQQKTNQRNLLLAIVFLATIGGLFLFFQLQNRKKTAKKLQELDNAKNTFFANISHEFRTPLTLINGPIEDQLASKKLSFSETKNLKSALRNTQRLKDLVDQLLALAKLESGNLKLNIQCANIPHFLIVHAQAFSFSCDEKNIKLAVEVPNDDNADWFDQDVLEKILYNLLGNAIKYTPENGFITLGGKRVGNKYEISVINSGNYIPPSQQQKIFERFYQTNTKNPGTGIGLALTKDLVEIHKGTISVKSEESGTTEFKITLPIYREAFDESIVFSESKKTERPETFANALNDTKKEIVLPEDAPVILIIDDSKDIREYVSSIFETTFAVLTASNGKEAFELALKYIPDIVISDVMMPEEDGFTFTKHLKEQQLTSHIPVILLTAKTQITSKLEGMGIGADAYVTKPFNSQLLKATVENLVENRRKLQQRFAQEVVLRSKDIAISSADEKFLDRLQQILDIHITDPSFSVESFGKEMAVSRMQLHRKLKALTGQSASEFLKSQRLKLALNLLKEKKISISEVGYSVGFNDPSYFTKCFKQEFGSAPSDYISH</sequence>
<dbReference type="PANTHER" id="PTHR43547:SF2">
    <property type="entry name" value="HYBRID SIGNAL TRANSDUCTION HISTIDINE KINASE C"/>
    <property type="match status" value="1"/>
</dbReference>
<dbReference type="SUPFAM" id="SSF52172">
    <property type="entry name" value="CheY-like"/>
    <property type="match status" value="1"/>
</dbReference>
<comment type="catalytic activity">
    <reaction evidence="1">
        <text>ATP + protein L-histidine = ADP + protein N-phospho-L-histidine.</text>
        <dbReference type="EC" id="2.7.13.3"/>
    </reaction>
</comment>
<dbReference type="Pfam" id="PF13181">
    <property type="entry name" value="TPR_8"/>
    <property type="match status" value="1"/>
</dbReference>
<dbReference type="CDD" id="cd17574">
    <property type="entry name" value="REC_OmpR"/>
    <property type="match status" value="1"/>
</dbReference>
<dbReference type="PANTHER" id="PTHR43547">
    <property type="entry name" value="TWO-COMPONENT HISTIDINE KINASE"/>
    <property type="match status" value="1"/>
</dbReference>
<dbReference type="InterPro" id="IPR011006">
    <property type="entry name" value="CheY-like_superfamily"/>
</dbReference>
<keyword evidence="10" id="KW-0732">Signal</keyword>
<gene>
    <name evidence="14" type="ORF">JK629_02775</name>
</gene>
<dbReference type="Gene3D" id="1.10.287.130">
    <property type="match status" value="1"/>
</dbReference>
<dbReference type="PRINTS" id="PR00344">
    <property type="entry name" value="BCTRLSENSOR"/>
</dbReference>
<dbReference type="InterPro" id="IPR011990">
    <property type="entry name" value="TPR-like_helical_dom_sf"/>
</dbReference>
<evidence type="ECO:0000256" key="9">
    <source>
        <dbReference type="SAM" id="Phobius"/>
    </source>
</evidence>
<evidence type="ECO:0000313" key="15">
    <source>
        <dbReference type="Proteomes" id="UP000629420"/>
    </source>
</evidence>
<proteinExistence type="predicted"/>
<dbReference type="CDD" id="cd00082">
    <property type="entry name" value="HisKA"/>
    <property type="match status" value="1"/>
</dbReference>
<evidence type="ECO:0000256" key="4">
    <source>
        <dbReference type="ARBA" id="ARBA00023015"/>
    </source>
</evidence>
<keyword evidence="9" id="KW-0472">Membrane</keyword>
<evidence type="ECO:0000256" key="6">
    <source>
        <dbReference type="ARBA" id="ARBA00023163"/>
    </source>
</evidence>
<dbReference type="PROSITE" id="PS00041">
    <property type="entry name" value="HTH_ARAC_FAMILY_1"/>
    <property type="match status" value="1"/>
</dbReference>
<dbReference type="PROSITE" id="PS50109">
    <property type="entry name" value="HIS_KIN"/>
    <property type="match status" value="1"/>
</dbReference>
<reference evidence="14 15" key="1">
    <citation type="submission" date="2021-01" db="EMBL/GenBank/DDBJ databases">
        <title>Aequorivita sp. strain KX20305, a bacterium isolated from the sediment collected at a cold seep field in South China Sea.</title>
        <authorList>
            <person name="Zhang H."/>
            <person name="Li C."/>
        </authorList>
    </citation>
    <scope>NUCLEOTIDE SEQUENCE [LARGE SCALE GENOMIC DNA]</scope>
    <source>
        <strain evidence="14 15">KX20305</strain>
    </source>
</reference>
<dbReference type="SUPFAM" id="SSF46689">
    <property type="entry name" value="Homeodomain-like"/>
    <property type="match status" value="1"/>
</dbReference>
<dbReference type="InterPro" id="IPR003661">
    <property type="entry name" value="HisK_dim/P_dom"/>
</dbReference>
<accession>A0ABX7DTZ4</accession>
<feature type="repeat" description="TPR" evidence="8">
    <location>
        <begin position="197"/>
        <end position="230"/>
    </location>
</feature>
<dbReference type="Pfam" id="PF12833">
    <property type="entry name" value="HTH_18"/>
    <property type="match status" value="1"/>
</dbReference>
<dbReference type="Pfam" id="PF13424">
    <property type="entry name" value="TPR_12"/>
    <property type="match status" value="1"/>
</dbReference>
<dbReference type="RefSeq" id="WP_202337114.1">
    <property type="nucleotide sequence ID" value="NZ_CP068439.1"/>
</dbReference>
<dbReference type="InterPro" id="IPR001789">
    <property type="entry name" value="Sig_transdc_resp-reg_receiver"/>
</dbReference>
<dbReference type="Proteomes" id="UP000629420">
    <property type="component" value="Chromosome"/>
</dbReference>
<dbReference type="InterPro" id="IPR004358">
    <property type="entry name" value="Sig_transdc_His_kin-like_C"/>
</dbReference>
<feature type="transmembrane region" description="Helical" evidence="9">
    <location>
        <begin position="437"/>
        <end position="456"/>
    </location>
</feature>
<evidence type="ECO:0000256" key="1">
    <source>
        <dbReference type="ARBA" id="ARBA00000085"/>
    </source>
</evidence>
<dbReference type="Gene3D" id="3.40.50.2300">
    <property type="match status" value="1"/>
</dbReference>
<dbReference type="InterPro" id="IPR019734">
    <property type="entry name" value="TPR_rpt"/>
</dbReference>
<feature type="modified residue" description="4-aspartylphosphate" evidence="7">
    <location>
        <position position="780"/>
    </location>
</feature>
<dbReference type="InterPro" id="IPR036097">
    <property type="entry name" value="HisK_dim/P_sf"/>
</dbReference>
<keyword evidence="15" id="KW-1185">Reference proteome</keyword>
<keyword evidence="6" id="KW-0804">Transcription</keyword>
<evidence type="ECO:0000256" key="3">
    <source>
        <dbReference type="ARBA" id="ARBA00022553"/>
    </source>
</evidence>
<organism evidence="14 15">
    <name type="scientific">Aequorivita iocasae</name>
    <dbReference type="NCBI Taxonomy" id="2803865"/>
    <lineage>
        <taxon>Bacteria</taxon>
        <taxon>Pseudomonadati</taxon>
        <taxon>Bacteroidota</taxon>
        <taxon>Flavobacteriia</taxon>
        <taxon>Flavobacteriales</taxon>
        <taxon>Flavobacteriaceae</taxon>
        <taxon>Aequorivita</taxon>
    </lineage>
</organism>
<dbReference type="Gene3D" id="1.25.40.10">
    <property type="entry name" value="Tetratricopeptide repeat domain"/>
    <property type="match status" value="3"/>
</dbReference>
<dbReference type="SMART" id="SM00448">
    <property type="entry name" value="REC"/>
    <property type="match status" value="1"/>
</dbReference>
<protein>
    <recommendedName>
        <fullName evidence="2">histidine kinase</fullName>
        <ecNumber evidence="2">2.7.13.3</ecNumber>
    </recommendedName>
</protein>
<feature type="domain" description="HTH araC/xylS-type" evidence="11">
    <location>
        <begin position="879"/>
        <end position="978"/>
    </location>
</feature>
<dbReference type="SMART" id="SM00342">
    <property type="entry name" value="HTH_ARAC"/>
    <property type="match status" value="1"/>
</dbReference>
<dbReference type="InterPro" id="IPR009057">
    <property type="entry name" value="Homeodomain-like_sf"/>
</dbReference>
<dbReference type="SMART" id="SM00028">
    <property type="entry name" value="TPR"/>
    <property type="match status" value="5"/>
</dbReference>
<evidence type="ECO:0000256" key="2">
    <source>
        <dbReference type="ARBA" id="ARBA00012438"/>
    </source>
</evidence>
<name>A0ABX7DTZ4_9FLAO</name>
<dbReference type="SUPFAM" id="SSF48452">
    <property type="entry name" value="TPR-like"/>
    <property type="match status" value="2"/>
</dbReference>
<keyword evidence="4" id="KW-0805">Transcription regulation</keyword>
<dbReference type="InterPro" id="IPR003594">
    <property type="entry name" value="HATPase_dom"/>
</dbReference>
<dbReference type="InterPro" id="IPR036890">
    <property type="entry name" value="HATPase_C_sf"/>
</dbReference>
<dbReference type="InterPro" id="IPR005467">
    <property type="entry name" value="His_kinase_dom"/>
</dbReference>
<dbReference type="SUPFAM" id="SSF47384">
    <property type="entry name" value="Homodimeric domain of signal transducing histidine kinase"/>
    <property type="match status" value="1"/>
</dbReference>
<dbReference type="Gene3D" id="1.10.10.60">
    <property type="entry name" value="Homeodomain-like"/>
    <property type="match status" value="1"/>
</dbReference>
<dbReference type="Pfam" id="PF02518">
    <property type="entry name" value="HATPase_c"/>
    <property type="match status" value="1"/>
</dbReference>
<dbReference type="InterPro" id="IPR018062">
    <property type="entry name" value="HTH_AraC-typ_CS"/>
</dbReference>
<feature type="signal peptide" evidence="10">
    <location>
        <begin position="1"/>
        <end position="18"/>
    </location>
</feature>
<feature type="domain" description="Histidine kinase" evidence="12">
    <location>
        <begin position="479"/>
        <end position="692"/>
    </location>
</feature>
<feature type="chain" id="PRO_5046130304" description="histidine kinase" evidence="10">
    <location>
        <begin position="19"/>
        <end position="978"/>
    </location>
</feature>
<evidence type="ECO:0000259" key="13">
    <source>
        <dbReference type="PROSITE" id="PS50110"/>
    </source>
</evidence>
<evidence type="ECO:0000256" key="5">
    <source>
        <dbReference type="ARBA" id="ARBA00023125"/>
    </source>
</evidence>
<evidence type="ECO:0000256" key="7">
    <source>
        <dbReference type="PROSITE-ProRule" id="PRU00169"/>
    </source>
</evidence>